<keyword evidence="2" id="KW-1185">Reference proteome</keyword>
<name>A0A8I1KHI9_9HYPH</name>
<proteinExistence type="predicted"/>
<accession>A0A8I1KHI9</accession>
<evidence type="ECO:0000313" key="2">
    <source>
        <dbReference type="Proteomes" id="UP000623250"/>
    </source>
</evidence>
<protein>
    <submittedName>
        <fullName evidence="1">Uncharacterized protein</fullName>
    </submittedName>
</protein>
<dbReference type="Proteomes" id="UP000623250">
    <property type="component" value="Unassembled WGS sequence"/>
</dbReference>
<reference evidence="1 2" key="1">
    <citation type="submission" date="2020-12" db="EMBL/GenBank/DDBJ databases">
        <title>Revised draft genomes of Rhodomicrobium vannielii ATCC 17100 and Rhodomicrobium udaipurense JA643.</title>
        <authorList>
            <person name="Conners E.M."/>
            <person name="Davenport E.J."/>
            <person name="Bose A."/>
        </authorList>
    </citation>
    <scope>NUCLEOTIDE SEQUENCE [LARGE SCALE GENOMIC DNA]</scope>
    <source>
        <strain evidence="1 2">JA643</strain>
    </source>
</reference>
<dbReference type="AlphaFoldDB" id="A0A8I1KHI9"/>
<evidence type="ECO:0000313" key="1">
    <source>
        <dbReference type="EMBL" id="MBJ7543760.1"/>
    </source>
</evidence>
<dbReference type="EMBL" id="JAEMUK010000017">
    <property type="protein sequence ID" value="MBJ7543760.1"/>
    <property type="molecule type" value="Genomic_DNA"/>
</dbReference>
<gene>
    <name evidence="1" type="ORF">JDN41_09315</name>
</gene>
<dbReference type="RefSeq" id="WP_037233622.1">
    <property type="nucleotide sequence ID" value="NZ_JAEMUK010000017.1"/>
</dbReference>
<sequence length="61" mass="6434">MKTITLTLDEKELQAFQGLLDVALRQAGLNALPAVSHFSMRLADAQNQAEPAGLTAASPAK</sequence>
<comment type="caution">
    <text evidence="1">The sequence shown here is derived from an EMBL/GenBank/DDBJ whole genome shotgun (WGS) entry which is preliminary data.</text>
</comment>
<organism evidence="1 2">
    <name type="scientific">Rhodomicrobium udaipurense</name>
    <dbReference type="NCBI Taxonomy" id="1202716"/>
    <lineage>
        <taxon>Bacteria</taxon>
        <taxon>Pseudomonadati</taxon>
        <taxon>Pseudomonadota</taxon>
        <taxon>Alphaproteobacteria</taxon>
        <taxon>Hyphomicrobiales</taxon>
        <taxon>Hyphomicrobiaceae</taxon>
        <taxon>Rhodomicrobium</taxon>
    </lineage>
</organism>